<name>A0A074VKB2_AURM1</name>
<proteinExistence type="inferred from homology"/>
<dbReference type="EMBL" id="KL584847">
    <property type="protein sequence ID" value="KEQ59539.1"/>
    <property type="molecule type" value="Genomic_DNA"/>
</dbReference>
<dbReference type="Pfam" id="PF10433">
    <property type="entry name" value="Beta-prop_RSE1_1st"/>
    <property type="match status" value="1"/>
</dbReference>
<reference evidence="8 9" key="1">
    <citation type="journal article" date="2014" name="BMC Genomics">
        <title>Genome sequencing of four Aureobasidium pullulans varieties: biotechnological potential, stress tolerance, and description of new species.</title>
        <authorList>
            <person name="Gostin Ar C."/>
            <person name="Ohm R.A."/>
            <person name="Kogej T."/>
            <person name="Sonjak S."/>
            <person name="Turk M."/>
            <person name="Zajc J."/>
            <person name="Zalar P."/>
            <person name="Grube M."/>
            <person name="Sun H."/>
            <person name="Han J."/>
            <person name="Sharma A."/>
            <person name="Chiniquy J."/>
            <person name="Ngan C.Y."/>
            <person name="Lipzen A."/>
            <person name="Barry K."/>
            <person name="Grigoriev I.V."/>
            <person name="Gunde-Cimerman N."/>
        </authorList>
    </citation>
    <scope>NUCLEOTIDE SEQUENCE [LARGE SCALE GENOMIC DNA]</scope>
    <source>
        <strain evidence="8 9">CBS 110374</strain>
    </source>
</reference>
<evidence type="ECO:0000259" key="6">
    <source>
        <dbReference type="Pfam" id="PF10433"/>
    </source>
</evidence>
<dbReference type="STRING" id="1043003.A0A074VKB2"/>
<comment type="similarity">
    <text evidence="2">Belongs to the DDB1 family.</text>
</comment>
<keyword evidence="9" id="KW-1185">Reference proteome</keyword>
<feature type="domain" description="RSE1/DDB1/CPSF1 first beta-propeller" evidence="6">
    <location>
        <begin position="12"/>
        <end position="367"/>
    </location>
</feature>
<dbReference type="HOGENOM" id="CLU_002893_1_1_1"/>
<sequence>MAYLASIHRPSSVRHALKLNFLSAEDDTLVVAKANRLEFYAQQQDGLVLQHSKAIYGKVIMLQSIRPASSETDHLFVGTDRYMYFTLSWDAANKQLRTENSFKDLSDRAAREAQLGERCNIDPTRRYMTIEIYEGIVSVIPITHESKRKSISTAQLGDIGEPTSVRIPELNVRSSTFLHRRSEKAKPQLALLHEDSMGKVRLKVRDLEYTSSLKSNEPGTAELENEQDADEELDLGASHLIPLPHPAYGVLILGETSISYCEEFDGRMAKVAKSEPLKEATIFVAWTQIDDQRFVLADEYGKLYLLMVTLNSKNDLEGWKLDIIGETSRASTLVYLDGGRIFVGSHQGNSQLIQITPGSIEILQTFPNIAPILDFTVMDMGNRSSDAQVNEYSSGQARIVTGSGAFKDGSLRSVRSGVGLEDLGSIGEMENITEVFSLKSSPALEFADTLVVSFIAHTRVFNFSSDGDVEEVDNFKGMDLSQSTLFATNLAKGRILQITASSIHILDPDSGMSLASWSPEGASSIAAASVADNNILVSVSGVGLSMLDVSGDNVKVTASRTFDAGSQVACISLSPTLRNICVVGFWQDASISLLDASSLKTIHSETIDEESIAVPRSLLVAPILEGSLPTLFIGMADGNVVTYSIDPSTNALSSKKSIILGTQQASFKALPKGDGLNTVFAICEHPSLIYGSEGRIVYSAITAEDATCVSPFDTEAFPNAIAIATANELKLAIVDEERTTHVQTLPVNETVRRIAYSADLRAFGLGTIKRTIKDSFEHIESHFKLVDEVAFQELHTFALNQEELVESCIRAKLDDGTGDLVERFVVGTSYIEEDVGDAPRGRILVFEVTEDRHLKLVTEHAVKGACRCLATCEGRIVAALVKTVVMYNFKYETASRPFLDKVASYRTSTAPIDISVTGDHIAIADLMKSISVVQYKKGINGQDDTLNEVARHYDTTWGTAVANISPNTYLESDAEGNLLVLNQDINGFSEEDKRRLRVLSDMQLGEMVNRIRHIDIQPTPNAIVIPSAFLATVEGSIYLFATIAPQHQDTLMRLQENMAEKVSSPGNVPFNRYRAYKTTVRDSEEPNRFVDGELIDRFLDCDEKLQEEIVQGLTVDVEEVRGMVEALRRLH</sequence>
<evidence type="ECO:0000313" key="9">
    <source>
        <dbReference type="Proteomes" id="UP000030672"/>
    </source>
</evidence>
<dbReference type="Gene3D" id="2.130.10.10">
    <property type="entry name" value="YVTN repeat-like/Quinoprotein amine dehydrogenase"/>
    <property type="match status" value="3"/>
</dbReference>
<dbReference type="InterPro" id="IPR004871">
    <property type="entry name" value="RSE1/DDB1/CPSF1_C"/>
</dbReference>
<dbReference type="AlphaFoldDB" id="A0A074VKB2"/>
<dbReference type="GeneID" id="63918561"/>
<dbReference type="InterPro" id="IPR018846">
    <property type="entry name" value="Beta-prop_RSE1/DDB1/CPSF1_1st"/>
</dbReference>
<dbReference type="InterPro" id="IPR015943">
    <property type="entry name" value="WD40/YVTN_repeat-like_dom_sf"/>
</dbReference>
<evidence type="ECO:0000313" key="8">
    <source>
        <dbReference type="EMBL" id="KEQ59539.1"/>
    </source>
</evidence>
<evidence type="ECO:0000256" key="1">
    <source>
        <dbReference type="ARBA" id="ARBA00004123"/>
    </source>
</evidence>
<dbReference type="InterPro" id="IPR011047">
    <property type="entry name" value="Quinoprotein_ADH-like_sf"/>
</dbReference>
<dbReference type="FunFam" id="2.130.10.10:FF:000592">
    <property type="entry name" value="UV-damaged DNA binding protein"/>
    <property type="match status" value="1"/>
</dbReference>
<protein>
    <recommendedName>
        <fullName evidence="3">DNA damage-binding protein 1</fullName>
    </recommendedName>
</protein>
<evidence type="ECO:0000256" key="2">
    <source>
        <dbReference type="ARBA" id="ARBA00007453"/>
    </source>
</evidence>
<dbReference type="FunFam" id="2.130.10.10:FF:000629">
    <property type="entry name" value="UV-damaged DNA binding protein"/>
    <property type="match status" value="1"/>
</dbReference>
<dbReference type="GO" id="GO:0005634">
    <property type="term" value="C:nucleus"/>
    <property type="evidence" value="ECO:0007669"/>
    <property type="project" value="UniProtKB-SubCell"/>
</dbReference>
<organism evidence="8 9">
    <name type="scientific">Aureobasidium melanogenum (strain CBS 110374)</name>
    <name type="common">Aureobasidium pullulans var. melanogenum</name>
    <dbReference type="NCBI Taxonomy" id="1043003"/>
    <lineage>
        <taxon>Eukaryota</taxon>
        <taxon>Fungi</taxon>
        <taxon>Dikarya</taxon>
        <taxon>Ascomycota</taxon>
        <taxon>Pezizomycotina</taxon>
        <taxon>Dothideomycetes</taxon>
        <taxon>Dothideomycetidae</taxon>
        <taxon>Dothideales</taxon>
        <taxon>Saccotheciaceae</taxon>
        <taxon>Aureobasidium</taxon>
    </lineage>
</organism>
<dbReference type="InterPro" id="IPR058543">
    <property type="entry name" value="Beta-prop_RSE1/DDB1/CPSF1_2nd"/>
</dbReference>
<evidence type="ECO:0000259" key="5">
    <source>
        <dbReference type="Pfam" id="PF03178"/>
    </source>
</evidence>
<dbReference type="Gene3D" id="1.10.150.910">
    <property type="match status" value="1"/>
</dbReference>
<evidence type="ECO:0000256" key="3">
    <source>
        <dbReference type="ARBA" id="ARBA00014577"/>
    </source>
</evidence>
<dbReference type="InterPro" id="IPR050358">
    <property type="entry name" value="RSE1/DDB1/CFT1"/>
</dbReference>
<gene>
    <name evidence="8" type="ORF">M437DRAFT_68875</name>
</gene>
<dbReference type="Pfam" id="PF03178">
    <property type="entry name" value="CPSF_A"/>
    <property type="match status" value="1"/>
</dbReference>
<dbReference type="PANTHER" id="PTHR10644">
    <property type="entry name" value="DNA REPAIR/RNA PROCESSING CPSF FAMILY"/>
    <property type="match status" value="1"/>
</dbReference>
<dbReference type="GO" id="GO:0003676">
    <property type="term" value="F:nucleic acid binding"/>
    <property type="evidence" value="ECO:0007669"/>
    <property type="project" value="InterPro"/>
</dbReference>
<dbReference type="Pfam" id="PF23726">
    <property type="entry name" value="Beta-prop_RSE1_2nd"/>
    <property type="match status" value="1"/>
</dbReference>
<feature type="domain" description="RSE1/DDB1/CPSF1 C-terminal" evidence="5">
    <location>
        <begin position="781"/>
        <end position="1100"/>
    </location>
</feature>
<accession>A0A074VKB2</accession>
<dbReference type="RefSeq" id="XP_040876562.1">
    <property type="nucleotide sequence ID" value="XM_041025188.1"/>
</dbReference>
<evidence type="ECO:0000259" key="7">
    <source>
        <dbReference type="Pfam" id="PF23726"/>
    </source>
</evidence>
<keyword evidence="4" id="KW-0539">Nucleus</keyword>
<dbReference type="Proteomes" id="UP000030672">
    <property type="component" value="Unassembled WGS sequence"/>
</dbReference>
<evidence type="ECO:0000256" key="4">
    <source>
        <dbReference type="ARBA" id="ARBA00023242"/>
    </source>
</evidence>
<dbReference type="SUPFAM" id="SSF50998">
    <property type="entry name" value="Quinoprotein alcohol dehydrogenase-like"/>
    <property type="match status" value="1"/>
</dbReference>
<comment type="subcellular location">
    <subcellularLocation>
        <location evidence="1">Nucleus</location>
    </subcellularLocation>
</comment>
<feature type="domain" description="RSE1/DDB1/CPSF1 second beta-propeller" evidence="7">
    <location>
        <begin position="421"/>
        <end position="732"/>
    </location>
</feature>